<dbReference type="EMBL" id="JBBNAE010000006">
    <property type="protein sequence ID" value="KAK9115925.1"/>
    <property type="molecule type" value="Genomic_DNA"/>
</dbReference>
<evidence type="ECO:0000313" key="4">
    <source>
        <dbReference type="Proteomes" id="UP001417504"/>
    </source>
</evidence>
<dbReference type="Proteomes" id="UP001417504">
    <property type="component" value="Unassembled WGS sequence"/>
</dbReference>
<evidence type="ECO:0000256" key="1">
    <source>
        <dbReference type="SAM" id="MobiDB-lite"/>
    </source>
</evidence>
<evidence type="ECO:0000259" key="2">
    <source>
        <dbReference type="Pfam" id="PF14432"/>
    </source>
</evidence>
<name>A0AAP0IIJ2_9MAGN</name>
<accession>A0AAP0IIJ2</accession>
<protein>
    <recommendedName>
        <fullName evidence="2">DYW domain-containing protein</fullName>
    </recommendedName>
</protein>
<feature type="domain" description="DYW" evidence="2">
    <location>
        <begin position="35"/>
        <end position="77"/>
    </location>
</feature>
<dbReference type="InterPro" id="IPR032867">
    <property type="entry name" value="DYW_dom"/>
</dbReference>
<reference evidence="3 4" key="1">
    <citation type="submission" date="2024-01" db="EMBL/GenBank/DDBJ databases">
        <title>Genome assemblies of Stephania.</title>
        <authorList>
            <person name="Yang L."/>
        </authorList>
    </citation>
    <scope>NUCLEOTIDE SEQUENCE [LARGE SCALE GENOMIC DNA]</scope>
    <source>
        <strain evidence="3">QJT</strain>
        <tissue evidence="3">Leaf</tissue>
    </source>
</reference>
<comment type="caution">
    <text evidence="3">The sequence shown here is derived from an EMBL/GenBank/DDBJ whole genome shotgun (WGS) entry which is preliminary data.</text>
</comment>
<dbReference type="GO" id="GO:0008270">
    <property type="term" value="F:zinc ion binding"/>
    <property type="evidence" value="ECO:0007669"/>
    <property type="project" value="InterPro"/>
</dbReference>
<gene>
    <name evidence="3" type="ORF">Sjap_014872</name>
</gene>
<keyword evidence="4" id="KW-1185">Reference proteome</keyword>
<evidence type="ECO:0000313" key="3">
    <source>
        <dbReference type="EMBL" id="KAK9115925.1"/>
    </source>
</evidence>
<organism evidence="3 4">
    <name type="scientific">Stephania japonica</name>
    <dbReference type="NCBI Taxonomy" id="461633"/>
    <lineage>
        <taxon>Eukaryota</taxon>
        <taxon>Viridiplantae</taxon>
        <taxon>Streptophyta</taxon>
        <taxon>Embryophyta</taxon>
        <taxon>Tracheophyta</taxon>
        <taxon>Spermatophyta</taxon>
        <taxon>Magnoliopsida</taxon>
        <taxon>Ranunculales</taxon>
        <taxon>Menispermaceae</taxon>
        <taxon>Menispermoideae</taxon>
        <taxon>Cissampelideae</taxon>
        <taxon>Stephania</taxon>
    </lineage>
</organism>
<dbReference type="AlphaFoldDB" id="A0AAP0IIJ2"/>
<sequence length="118" mass="13690">MGKSWIEAKDRVHTFVAGQRNHPMLTVIHLKLGNLEKNLRICRRCLSFIKLASRITNREIIVRGTNRFHHFRKGTWSPYARFRVQVFVNEEKKLVSAKMGGPSQMADGDNLGRATWTR</sequence>
<dbReference type="Pfam" id="PF14432">
    <property type="entry name" value="DYW_deaminase"/>
    <property type="match status" value="1"/>
</dbReference>
<proteinExistence type="predicted"/>
<feature type="region of interest" description="Disordered" evidence="1">
    <location>
        <begin position="98"/>
        <end position="118"/>
    </location>
</feature>